<protein>
    <submittedName>
        <fullName evidence="1">Uncharacterized protein</fullName>
    </submittedName>
</protein>
<keyword evidence="2" id="KW-1185">Reference proteome</keyword>
<sequence length="38" mass="4213">MTGLIKSFGEAIEEYSSYRLIATLETLIGTSLENFCNP</sequence>
<evidence type="ECO:0000313" key="1">
    <source>
        <dbReference type="EMBL" id="ARI81906.1"/>
    </source>
</evidence>
<dbReference type="EMBL" id="CP020771">
    <property type="protein sequence ID" value="ARI81906.1"/>
    <property type="molecule type" value="Genomic_DNA"/>
</dbReference>
<reference evidence="1 2" key="1">
    <citation type="journal article" date="2018" name="Harmful Algae">
        <title>The highly heterogeneous methylated genomes and diverse restriction-modification systems of bloom-forming Microcystis.</title>
        <authorList>
            <person name="Zhao L."/>
            <person name="Song Y."/>
            <person name="Li L."/>
            <person name="Gan N."/>
            <person name="Brand J.J."/>
            <person name="Song L."/>
        </authorList>
    </citation>
    <scope>NUCLEOTIDE SEQUENCE [LARGE SCALE GENOMIC DNA]</scope>
    <source>
        <strain evidence="1 2">PCC 7806SL</strain>
    </source>
</reference>
<name>A0AB33BYZ7_MICA7</name>
<accession>A0AB33BYZ7</accession>
<dbReference type="Proteomes" id="UP000192439">
    <property type="component" value="Chromosome"/>
</dbReference>
<evidence type="ECO:0000313" key="2">
    <source>
        <dbReference type="Proteomes" id="UP000192439"/>
    </source>
</evidence>
<gene>
    <name evidence="1" type="ORF">BH695_2627</name>
</gene>
<dbReference type="AlphaFoldDB" id="A0AB33BYZ7"/>
<organism evidence="1 2">
    <name type="scientific">Microcystis aeruginosa PCC 7806SL</name>
    <dbReference type="NCBI Taxonomy" id="1903187"/>
    <lineage>
        <taxon>Bacteria</taxon>
        <taxon>Bacillati</taxon>
        <taxon>Cyanobacteriota</taxon>
        <taxon>Cyanophyceae</taxon>
        <taxon>Oscillatoriophycideae</taxon>
        <taxon>Chroococcales</taxon>
        <taxon>Microcystaceae</taxon>
        <taxon>Microcystis</taxon>
    </lineage>
</organism>
<proteinExistence type="predicted"/>